<dbReference type="OrthoDB" id="3364872at2759"/>
<feature type="region of interest" description="Disordered" evidence="1">
    <location>
        <begin position="155"/>
        <end position="178"/>
    </location>
</feature>
<feature type="region of interest" description="Disordered" evidence="1">
    <location>
        <begin position="290"/>
        <end position="370"/>
    </location>
</feature>
<reference evidence="4" key="1">
    <citation type="submission" date="2017-02" db="UniProtKB">
        <authorList>
            <consortium name="WormBaseParasite"/>
        </authorList>
    </citation>
    <scope>IDENTIFICATION</scope>
</reference>
<evidence type="ECO:0000313" key="2">
    <source>
        <dbReference type="EMBL" id="VDO00301.1"/>
    </source>
</evidence>
<name>A0A0R3TBK4_RODNA</name>
<accession>A0A0R3TBK4</accession>
<proteinExistence type="predicted"/>
<dbReference type="Proteomes" id="UP000278807">
    <property type="component" value="Unassembled WGS sequence"/>
</dbReference>
<dbReference type="EMBL" id="UZAE01003125">
    <property type="protein sequence ID" value="VDO00301.1"/>
    <property type="molecule type" value="Genomic_DNA"/>
</dbReference>
<gene>
    <name evidence="2" type="ORF">HNAJ_LOCUS4441</name>
</gene>
<reference evidence="2 3" key="2">
    <citation type="submission" date="2018-11" db="EMBL/GenBank/DDBJ databases">
        <authorList>
            <consortium name="Pathogen Informatics"/>
        </authorList>
    </citation>
    <scope>NUCLEOTIDE SEQUENCE [LARGE SCALE GENOMIC DNA]</scope>
</reference>
<evidence type="ECO:0000313" key="3">
    <source>
        <dbReference type="Proteomes" id="UP000278807"/>
    </source>
</evidence>
<evidence type="ECO:0000256" key="1">
    <source>
        <dbReference type="SAM" id="MobiDB-lite"/>
    </source>
</evidence>
<evidence type="ECO:0000313" key="4">
    <source>
        <dbReference type="WBParaSite" id="HNAJ_0000444301-mRNA-1"/>
    </source>
</evidence>
<organism evidence="4">
    <name type="scientific">Rodentolepis nana</name>
    <name type="common">Dwarf tapeworm</name>
    <name type="synonym">Hymenolepis nana</name>
    <dbReference type="NCBI Taxonomy" id="102285"/>
    <lineage>
        <taxon>Eukaryota</taxon>
        <taxon>Metazoa</taxon>
        <taxon>Spiralia</taxon>
        <taxon>Lophotrochozoa</taxon>
        <taxon>Platyhelminthes</taxon>
        <taxon>Cestoda</taxon>
        <taxon>Eucestoda</taxon>
        <taxon>Cyclophyllidea</taxon>
        <taxon>Hymenolepididae</taxon>
        <taxon>Rodentolepis</taxon>
    </lineage>
</organism>
<sequence>MPLTYSIKEEQQQLSIDVVDLNNIVLRMRPLVKKAKVLVLRELALYIKRQKSKQLKIPEDQSKRLGRKIVNRLAEVRLLKKMNVDKLSKLVLANVNSHDMLEKGGETLTKQERIVIRVSVCPDIAKFVTDFREKHNDWPTLVHYLLYKNTSGKWKTTEQKRKATKRKKKKGDLPLPIGELDVSNDEQVESTLQKFKTFKDAHDRELIEAQKRILEEEKLGIVENENDSEGDVSNEGQMQVDRDIRPSEVNHSNPEMKVFINELLEMVNRGEKIDDSLLIGDELKGIPEPIEANPEVKEEIQKSKRSKVKQNSEAVNASSQKIAQSMEKVELGVLKSSPSAEEGEKEKPAKLNRKQRRLEKAKAPEAPSESVQMPGIEVDGMLHEIITENIGDDEDASEDDDILGCDDLKNRSAKPGDRAIYRRYVKQRNLHNLKNKFEPSTFRRAGFRKGNVSAKPKFGKNAAASKEELPLHPSWEAKRKQKARLSVPIKIVVD</sequence>
<dbReference type="STRING" id="102285.A0A0R3TBK4"/>
<dbReference type="WBParaSite" id="HNAJ_0000444301-mRNA-1">
    <property type="protein sequence ID" value="HNAJ_0000444301-mRNA-1"/>
    <property type="gene ID" value="HNAJ_0000444301"/>
</dbReference>
<dbReference type="AlphaFoldDB" id="A0A0R3TBK4"/>
<keyword evidence="3" id="KW-1185">Reference proteome</keyword>
<feature type="compositionally biased region" description="Polar residues" evidence="1">
    <location>
        <begin position="309"/>
        <end position="323"/>
    </location>
</feature>
<protein>
    <submittedName>
        <fullName evidence="4">Serum response factor-binding protein 1</fullName>
    </submittedName>
</protein>